<protein>
    <submittedName>
        <fullName evidence="1">Uncharacterized protein</fullName>
    </submittedName>
</protein>
<dbReference type="KEGG" id="deo:CAY53_05760"/>
<gene>
    <name evidence="1" type="ORF">CAY53_05760</name>
</gene>
<evidence type="ECO:0000313" key="2">
    <source>
        <dbReference type="Proteomes" id="UP000239867"/>
    </source>
</evidence>
<proteinExistence type="predicted"/>
<sequence length="137" mass="15176">MIWVNFQHFFVHLSVAAGRELLGLLYAGVRERSGISSDRGPFFIAPQASSLRAMEPQRVHEAGFSAQANAAPNVYEEVPLSLFCCLFGKGNVQKLTVILRLVTYAGCISAAIKSRLPWLMACQGLPKKVRERCYALF</sequence>
<dbReference type="EMBL" id="CP021255">
    <property type="protein sequence ID" value="AVD71045.1"/>
    <property type="molecule type" value="Genomic_DNA"/>
</dbReference>
<dbReference type="AlphaFoldDB" id="A0A2L1GMY4"/>
<evidence type="ECO:0000313" key="1">
    <source>
        <dbReference type="EMBL" id="AVD71045.1"/>
    </source>
</evidence>
<accession>A0A2L1GMY4</accession>
<keyword evidence="2" id="KW-1185">Reference proteome</keyword>
<organism evidence="1 2">
    <name type="scientific">Desulfobulbus oralis</name>
    <dbReference type="NCBI Taxonomy" id="1986146"/>
    <lineage>
        <taxon>Bacteria</taxon>
        <taxon>Pseudomonadati</taxon>
        <taxon>Thermodesulfobacteriota</taxon>
        <taxon>Desulfobulbia</taxon>
        <taxon>Desulfobulbales</taxon>
        <taxon>Desulfobulbaceae</taxon>
        <taxon>Desulfobulbus</taxon>
    </lineage>
</organism>
<name>A0A2L1GMY4_9BACT</name>
<reference evidence="1 2" key="1">
    <citation type="journal article" date="2018" name="MBio">
        <title>Insights into the evolution of host association through the isolation and characterization of a novel human periodontal pathobiont, Desulfobulbus oralis.</title>
        <authorList>
            <person name="Cross K.L."/>
            <person name="Chirania P."/>
            <person name="Xiong W."/>
            <person name="Beall C.J."/>
            <person name="Elkins J.G."/>
            <person name="Giannone R.J."/>
            <person name="Griffen A.L."/>
            <person name="Guss A.M."/>
            <person name="Hettich R.L."/>
            <person name="Joshi S.S."/>
            <person name="Mokrzan E.M."/>
            <person name="Martin R.K."/>
            <person name="Zhulin I.B."/>
            <person name="Leys E.J."/>
            <person name="Podar M."/>
        </authorList>
    </citation>
    <scope>NUCLEOTIDE SEQUENCE [LARGE SCALE GENOMIC DNA]</scope>
    <source>
        <strain evidence="1 2">ORNL</strain>
    </source>
</reference>
<dbReference type="Proteomes" id="UP000239867">
    <property type="component" value="Chromosome"/>
</dbReference>